<protein>
    <submittedName>
        <fullName evidence="2">Putative secreted protein</fullName>
    </submittedName>
</protein>
<accession>A0A2M4DQD4</accession>
<evidence type="ECO:0000259" key="1">
    <source>
        <dbReference type="Pfam" id="PF26103"/>
    </source>
</evidence>
<feature type="domain" description="Epg5-like central TPR repeats" evidence="1">
    <location>
        <begin position="2"/>
        <end position="78"/>
    </location>
</feature>
<dbReference type="EMBL" id="GGFL01015588">
    <property type="protein sequence ID" value="MBW79766.1"/>
    <property type="molecule type" value="Transcribed_RNA"/>
</dbReference>
<evidence type="ECO:0000313" key="2">
    <source>
        <dbReference type="EMBL" id="MBW79766.1"/>
    </source>
</evidence>
<name>A0A2M4DQD4_ANODA</name>
<organism evidence="2">
    <name type="scientific">Anopheles darlingi</name>
    <name type="common">Mosquito</name>
    <dbReference type="NCBI Taxonomy" id="43151"/>
    <lineage>
        <taxon>Eukaryota</taxon>
        <taxon>Metazoa</taxon>
        <taxon>Ecdysozoa</taxon>
        <taxon>Arthropoda</taxon>
        <taxon>Hexapoda</taxon>
        <taxon>Insecta</taxon>
        <taxon>Pterygota</taxon>
        <taxon>Neoptera</taxon>
        <taxon>Endopterygota</taxon>
        <taxon>Diptera</taxon>
        <taxon>Nematocera</taxon>
        <taxon>Culicoidea</taxon>
        <taxon>Culicidae</taxon>
        <taxon>Anophelinae</taxon>
        <taxon>Anopheles</taxon>
    </lineage>
</organism>
<dbReference type="VEuPathDB" id="VectorBase:ADAC004316"/>
<dbReference type="Pfam" id="PF26103">
    <property type="entry name" value="TPR_Epg5"/>
    <property type="match status" value="1"/>
</dbReference>
<proteinExistence type="predicted"/>
<dbReference type="VEuPathDB" id="VectorBase:ADAR2_001831"/>
<sequence length="97" mass="10855">MPLALTLATLAHAYIEIVIPLQMSSLKEAEAETLSVWSILCKLFSAWVEPYEKTNLASWIQQFRPNGQQDLLLPWSECIADATPYACGLHSSFQNLS</sequence>
<reference evidence="2" key="1">
    <citation type="submission" date="2018-01" db="EMBL/GenBank/DDBJ databases">
        <title>An insight into the sialome of Amazonian anophelines.</title>
        <authorList>
            <person name="Ribeiro J.M."/>
            <person name="Scarpassa V."/>
            <person name="Calvo E."/>
        </authorList>
    </citation>
    <scope>NUCLEOTIDE SEQUENCE</scope>
</reference>
<dbReference type="InterPro" id="IPR059030">
    <property type="entry name" value="TPR_Epg5_mid"/>
</dbReference>
<dbReference type="AlphaFoldDB" id="A0A2M4DQD4"/>